<name>A0A6P0UL67_9FLAO</name>
<gene>
    <name evidence="1" type="ORF">GWK08_09725</name>
</gene>
<reference evidence="1 2" key="1">
    <citation type="submission" date="2020-01" db="EMBL/GenBank/DDBJ databases">
        <title>Leptobacterium flavescens.</title>
        <authorList>
            <person name="Wang G."/>
        </authorList>
    </citation>
    <scope>NUCLEOTIDE SEQUENCE [LARGE SCALE GENOMIC DNA]</scope>
    <source>
        <strain evidence="1 2">KCTC 22160</strain>
    </source>
</reference>
<dbReference type="RefSeq" id="WP_163606810.1">
    <property type="nucleotide sequence ID" value="NZ_JAABOO010000002.1"/>
</dbReference>
<organism evidence="1 2">
    <name type="scientific">Leptobacterium flavescens</name>
    <dbReference type="NCBI Taxonomy" id="472055"/>
    <lineage>
        <taxon>Bacteria</taxon>
        <taxon>Pseudomonadati</taxon>
        <taxon>Bacteroidota</taxon>
        <taxon>Flavobacteriia</taxon>
        <taxon>Flavobacteriales</taxon>
        <taxon>Flavobacteriaceae</taxon>
        <taxon>Leptobacterium</taxon>
    </lineage>
</organism>
<dbReference type="Proteomes" id="UP000468581">
    <property type="component" value="Unassembled WGS sequence"/>
</dbReference>
<accession>A0A6P0UL67</accession>
<sequence>METSTILIIPKRIKKNVPFSEIRHQFGPFVRVVNQNGMWHINAMVYYNSEFSAFGQTMRDTPFMYDNLLPLQSVTIAPSGPRIPHDDDATFTLWQFVFRIEKDPYCCGLYFMADLMMHMDEPTRGTVVMGESPT</sequence>
<keyword evidence="2" id="KW-1185">Reference proteome</keyword>
<dbReference type="AlphaFoldDB" id="A0A6P0UL67"/>
<dbReference type="EMBL" id="JAABOO010000002">
    <property type="protein sequence ID" value="NER13717.1"/>
    <property type="molecule type" value="Genomic_DNA"/>
</dbReference>
<evidence type="ECO:0000313" key="1">
    <source>
        <dbReference type="EMBL" id="NER13717.1"/>
    </source>
</evidence>
<protein>
    <submittedName>
        <fullName evidence="1">Uncharacterized protein</fullName>
    </submittedName>
</protein>
<proteinExistence type="predicted"/>
<comment type="caution">
    <text evidence="1">The sequence shown here is derived from an EMBL/GenBank/DDBJ whole genome shotgun (WGS) entry which is preliminary data.</text>
</comment>
<evidence type="ECO:0000313" key="2">
    <source>
        <dbReference type="Proteomes" id="UP000468581"/>
    </source>
</evidence>